<organism evidence="3 4">
    <name type="scientific">Goekera deserti</name>
    <dbReference type="NCBI Taxonomy" id="2497753"/>
    <lineage>
        <taxon>Bacteria</taxon>
        <taxon>Bacillati</taxon>
        <taxon>Actinomycetota</taxon>
        <taxon>Actinomycetes</taxon>
        <taxon>Geodermatophilales</taxon>
        <taxon>Geodermatophilaceae</taxon>
        <taxon>Goekera</taxon>
    </lineage>
</organism>
<evidence type="ECO:0000313" key="3">
    <source>
        <dbReference type="EMBL" id="NEL55324.1"/>
    </source>
</evidence>
<keyword evidence="1" id="KW-0472">Membrane</keyword>
<feature type="transmembrane region" description="Helical" evidence="1">
    <location>
        <begin position="48"/>
        <end position="70"/>
    </location>
</feature>
<proteinExistence type="predicted"/>
<dbReference type="Proteomes" id="UP000470470">
    <property type="component" value="Unassembled WGS sequence"/>
</dbReference>
<evidence type="ECO:0000313" key="4">
    <source>
        <dbReference type="Proteomes" id="UP000470470"/>
    </source>
</evidence>
<evidence type="ECO:0000259" key="2">
    <source>
        <dbReference type="Pfam" id="PF10756"/>
    </source>
</evidence>
<keyword evidence="4" id="KW-1185">Reference proteome</keyword>
<accession>A0A7K3WFW5</accession>
<name>A0A7K3WFW5_9ACTN</name>
<comment type="caution">
    <text evidence="3">The sequence shown here is derived from an EMBL/GenBank/DDBJ whole genome shotgun (WGS) entry which is preliminary data.</text>
</comment>
<feature type="domain" description="Low molecular weight protein antigen 6 PH" evidence="2">
    <location>
        <begin position="75"/>
        <end position="127"/>
    </location>
</feature>
<feature type="transmembrane region" description="Helical" evidence="1">
    <location>
        <begin position="14"/>
        <end position="36"/>
    </location>
</feature>
<dbReference type="RefSeq" id="WP_152731886.1">
    <property type="nucleotide sequence ID" value="NZ_JAAGWK010000021.1"/>
</dbReference>
<dbReference type="EMBL" id="JAAGWK010000021">
    <property type="protein sequence ID" value="NEL55324.1"/>
    <property type="molecule type" value="Genomic_DNA"/>
</dbReference>
<dbReference type="InterPro" id="IPR019692">
    <property type="entry name" value="CFP-6_PH"/>
</dbReference>
<reference evidence="3 4" key="1">
    <citation type="submission" date="2020-02" db="EMBL/GenBank/DDBJ databases">
        <title>The whole genome sequence of CPCC 205119.</title>
        <authorList>
            <person name="Jiang Z."/>
        </authorList>
    </citation>
    <scope>NUCLEOTIDE SEQUENCE [LARGE SCALE GENOMIC DNA]</scope>
    <source>
        <strain evidence="3 4">CPCC 205119</strain>
    </source>
</reference>
<gene>
    <name evidence="3" type="ORF">G1H19_15135</name>
</gene>
<dbReference type="AlphaFoldDB" id="A0A7K3WFW5"/>
<keyword evidence="1" id="KW-0812">Transmembrane</keyword>
<keyword evidence="1" id="KW-1133">Transmembrane helix</keyword>
<protein>
    <recommendedName>
        <fullName evidence="2">Low molecular weight protein antigen 6 PH domain-containing protein</fullName>
    </recommendedName>
</protein>
<evidence type="ECO:0000256" key="1">
    <source>
        <dbReference type="SAM" id="Phobius"/>
    </source>
</evidence>
<dbReference type="Pfam" id="PF10756">
    <property type="entry name" value="bPH_6"/>
    <property type="match status" value="1"/>
</dbReference>
<sequence>MTHPSEMVVIRPPLVFRVLFVGVLVFAVATFLGPLLLDTLRDGDTGLLVFLVPFSLLWCGFFVRAVLLSVSTTADGRLRVVNRLRTTTYERADIEDVRLPPRGMQGVAQGAMLQLELRDGSSVRLDATASLPWRGAALEDQHRRLRAWLQR</sequence>